<dbReference type="GO" id="GO:0046872">
    <property type="term" value="F:metal ion binding"/>
    <property type="evidence" value="ECO:0007669"/>
    <property type="project" value="UniProtKB-KW"/>
</dbReference>
<dbReference type="GO" id="GO:0042781">
    <property type="term" value="F:3'-tRNA processing endoribonuclease activity"/>
    <property type="evidence" value="ECO:0007669"/>
    <property type="project" value="TreeGrafter"/>
</dbReference>
<dbReference type="Gene3D" id="3.60.15.10">
    <property type="entry name" value="Ribonuclease Z/Hydroxyacylglutathione hydrolase-like"/>
    <property type="match status" value="1"/>
</dbReference>
<organism evidence="9 10">
    <name type="scientific">Planoprotostelium fungivorum</name>
    <dbReference type="NCBI Taxonomy" id="1890364"/>
    <lineage>
        <taxon>Eukaryota</taxon>
        <taxon>Amoebozoa</taxon>
        <taxon>Evosea</taxon>
        <taxon>Variosea</taxon>
        <taxon>Cavosteliida</taxon>
        <taxon>Cavosteliaceae</taxon>
        <taxon>Planoprotostelium</taxon>
    </lineage>
</organism>
<evidence type="ECO:0000256" key="6">
    <source>
        <dbReference type="ARBA" id="ARBA00022759"/>
    </source>
</evidence>
<keyword evidence="6" id="KW-0255">Endonuclease</keyword>
<comment type="subunit">
    <text evidence="2">Homodimer.</text>
</comment>
<gene>
    <name evidence="9" type="ORF">PROFUN_05871</name>
</gene>
<keyword evidence="5" id="KW-0479">Metal-binding</keyword>
<evidence type="ECO:0000256" key="5">
    <source>
        <dbReference type="ARBA" id="ARBA00022723"/>
    </source>
</evidence>
<evidence type="ECO:0000256" key="8">
    <source>
        <dbReference type="ARBA" id="ARBA00022833"/>
    </source>
</evidence>
<dbReference type="CDD" id="cd07717">
    <property type="entry name" value="RNaseZ_ZiPD-like_MBL-fold"/>
    <property type="match status" value="1"/>
</dbReference>
<evidence type="ECO:0000256" key="1">
    <source>
        <dbReference type="ARBA" id="ARBA00001947"/>
    </source>
</evidence>
<dbReference type="GO" id="GO:0005634">
    <property type="term" value="C:nucleus"/>
    <property type="evidence" value="ECO:0007669"/>
    <property type="project" value="TreeGrafter"/>
</dbReference>
<keyword evidence="8" id="KW-0862">Zinc</keyword>
<dbReference type="PANTHER" id="PTHR46018:SF2">
    <property type="entry name" value="ZINC PHOSPHODIESTERASE ELAC PROTEIN 1"/>
    <property type="match status" value="1"/>
</dbReference>
<evidence type="ECO:0000256" key="7">
    <source>
        <dbReference type="ARBA" id="ARBA00022801"/>
    </source>
</evidence>
<reference evidence="9 10" key="1">
    <citation type="journal article" date="2018" name="Genome Biol. Evol.">
        <title>Multiple Roots of Fruiting Body Formation in Amoebozoa.</title>
        <authorList>
            <person name="Hillmann F."/>
            <person name="Forbes G."/>
            <person name="Novohradska S."/>
            <person name="Ferling I."/>
            <person name="Riege K."/>
            <person name="Groth M."/>
            <person name="Westermann M."/>
            <person name="Marz M."/>
            <person name="Spaller T."/>
            <person name="Winckler T."/>
            <person name="Schaap P."/>
            <person name="Glockner G."/>
        </authorList>
    </citation>
    <scope>NUCLEOTIDE SEQUENCE [LARGE SCALE GENOMIC DNA]</scope>
    <source>
        <strain evidence="9 10">Jena</strain>
    </source>
</reference>
<dbReference type="Pfam" id="PF23023">
    <property type="entry name" value="Anti-Pycsar_Apyc1"/>
    <property type="match status" value="1"/>
</dbReference>
<accession>A0A2P6NKS9</accession>
<dbReference type="InterPro" id="IPR013471">
    <property type="entry name" value="RNase_Z/BN"/>
</dbReference>
<comment type="caution">
    <text evidence="9">The sequence shown here is derived from an EMBL/GenBank/DDBJ whole genome shotgun (WGS) entry which is preliminary data.</text>
</comment>
<dbReference type="EMBL" id="MDYQ01000061">
    <property type="protein sequence ID" value="PRP84536.1"/>
    <property type="molecule type" value="Genomic_DNA"/>
</dbReference>
<comment type="cofactor">
    <cofactor evidence="1">
        <name>Zn(2+)</name>
        <dbReference type="ChEBI" id="CHEBI:29105"/>
    </cofactor>
</comment>
<name>A0A2P6NKS9_9EUKA</name>
<dbReference type="InterPro" id="IPR036866">
    <property type="entry name" value="RibonucZ/Hydroxyglut_hydro"/>
</dbReference>
<sequence>MLSLVFLGTSSAKPTATRNTSSLALNLEKEWWLFDCGEGTQHQLQKSKGLALSKMSKIFITHMHADHMFGLIPLMASTFNGMGGQTEEGADTRVEEAQSTEPFEIYGPFGLREYIRKSLLLTYTQLGRMYTVHELHPGPIPSDRNEGQMHPCEVMGRDISIENGAWKAIHKDALYQVDASPILHSVFSLGFVITEAPTVGTIDKKSYEPALNRNKAQLAAQGVKNPMSLLGKLQKNEKITLPDGTVLEPPGLREGRKVVILGDTHDPSAIAPLSHGATVLVHEATNAYLPESDSAAQSMTREEHQEWTMSRGHSTPEMAGAFAASIGANALVMNHFSARYRADDPVMDDIKALAEQKIPGKVVICSKDLMTIEITKNNVVRVKEETK</sequence>
<evidence type="ECO:0000313" key="9">
    <source>
        <dbReference type="EMBL" id="PRP84536.1"/>
    </source>
</evidence>
<evidence type="ECO:0000256" key="2">
    <source>
        <dbReference type="ARBA" id="ARBA00011738"/>
    </source>
</evidence>
<evidence type="ECO:0000256" key="3">
    <source>
        <dbReference type="ARBA" id="ARBA00022694"/>
    </source>
</evidence>
<keyword evidence="10" id="KW-1185">Reference proteome</keyword>
<dbReference type="PANTHER" id="PTHR46018">
    <property type="entry name" value="ZINC PHOSPHODIESTERASE ELAC PROTEIN 1"/>
    <property type="match status" value="1"/>
</dbReference>
<dbReference type="HAMAP" id="MF_01818">
    <property type="entry name" value="RNase_Z_BN"/>
    <property type="match status" value="1"/>
</dbReference>
<proteinExistence type="inferred from homology"/>
<protein>
    <submittedName>
        <fullName evidence="9">Uncharacterized protein</fullName>
    </submittedName>
</protein>
<dbReference type="InParanoid" id="A0A2P6NKS9"/>
<dbReference type="STRING" id="1890364.A0A2P6NKS9"/>
<keyword evidence="7" id="KW-0378">Hydrolase</keyword>
<dbReference type="AlphaFoldDB" id="A0A2P6NKS9"/>
<keyword evidence="4" id="KW-0540">Nuclease</keyword>
<keyword evidence="3" id="KW-0819">tRNA processing</keyword>
<dbReference type="OrthoDB" id="25388at2759"/>
<evidence type="ECO:0000256" key="4">
    <source>
        <dbReference type="ARBA" id="ARBA00022722"/>
    </source>
</evidence>
<evidence type="ECO:0000313" key="10">
    <source>
        <dbReference type="Proteomes" id="UP000241769"/>
    </source>
</evidence>
<dbReference type="Proteomes" id="UP000241769">
    <property type="component" value="Unassembled WGS sequence"/>
</dbReference>
<dbReference type="SUPFAM" id="SSF56281">
    <property type="entry name" value="Metallo-hydrolase/oxidoreductase"/>
    <property type="match status" value="1"/>
</dbReference>